<comment type="caution">
    <text evidence="1">The sequence shown here is derived from an EMBL/GenBank/DDBJ whole genome shotgun (WGS) entry which is preliminary data.</text>
</comment>
<dbReference type="AlphaFoldDB" id="A0A645HEP2"/>
<proteinExistence type="predicted"/>
<sequence>MLELGQHLARLMQKGLTCRRELHALGVALHEYRAQILLQRLERHAQRRLGDAQALGGAAEVRLFGQDHKVTQQMGFHHDSQSLVKTILDAARHREFASVAHMPRSPTPAVM</sequence>
<accession>A0A645HEP2</accession>
<protein>
    <submittedName>
        <fullName evidence="1">Uncharacterized protein</fullName>
    </submittedName>
</protein>
<evidence type="ECO:0000313" key="1">
    <source>
        <dbReference type="EMBL" id="MPN36842.1"/>
    </source>
</evidence>
<reference evidence="1" key="1">
    <citation type="submission" date="2019-08" db="EMBL/GenBank/DDBJ databases">
        <authorList>
            <person name="Kucharzyk K."/>
            <person name="Murdoch R.W."/>
            <person name="Higgins S."/>
            <person name="Loffler F."/>
        </authorList>
    </citation>
    <scope>NUCLEOTIDE SEQUENCE</scope>
</reference>
<organism evidence="1">
    <name type="scientific">bioreactor metagenome</name>
    <dbReference type="NCBI Taxonomy" id="1076179"/>
    <lineage>
        <taxon>unclassified sequences</taxon>
        <taxon>metagenomes</taxon>
        <taxon>ecological metagenomes</taxon>
    </lineage>
</organism>
<name>A0A645HEP2_9ZZZZ</name>
<gene>
    <name evidence="1" type="ORF">SDC9_184354</name>
</gene>
<dbReference type="EMBL" id="VSSQ01091213">
    <property type="protein sequence ID" value="MPN36842.1"/>
    <property type="molecule type" value="Genomic_DNA"/>
</dbReference>